<comment type="similarity">
    <text evidence="1">Belongs to the cystatin family.</text>
</comment>
<dbReference type="AlphaFoldDB" id="A0A8X8BN49"/>
<sequence length="109" mass="12685">MDILGRWSELKPADNEVQEICDQVKPDVEKLLHMKFETFRALVHRTLLLAGGMHYLIQVLIEHGEDEDGKYLHEKCLHVRVFSSLERQLDVMNAMNMRPVTVADKLIPF</sequence>
<protein>
    <submittedName>
        <fullName evidence="4">CYTA protein</fullName>
    </submittedName>
</protein>
<feature type="non-terminal residue" evidence="4">
    <location>
        <position position="1"/>
    </location>
</feature>
<evidence type="ECO:0000313" key="4">
    <source>
        <dbReference type="EMBL" id="KAG2460186.1"/>
    </source>
</evidence>
<keyword evidence="3" id="KW-0789">Thiol protease inhibitor</keyword>
<accession>A0A8X8BN49</accession>
<dbReference type="PANTHER" id="PTHR11414:SF21">
    <property type="entry name" value="CYSTATIN 14A, TANDEM DUPLICATE 1-RELATED"/>
    <property type="match status" value="1"/>
</dbReference>
<keyword evidence="2" id="KW-0646">Protease inhibitor</keyword>
<dbReference type="Proteomes" id="UP000886611">
    <property type="component" value="Unassembled WGS sequence"/>
</dbReference>
<comment type="caution">
    <text evidence="4">The sequence shown here is derived from an EMBL/GenBank/DDBJ whole genome shotgun (WGS) entry which is preliminary data.</text>
</comment>
<dbReference type="GO" id="GO:0005829">
    <property type="term" value="C:cytosol"/>
    <property type="evidence" value="ECO:0007669"/>
    <property type="project" value="TreeGrafter"/>
</dbReference>
<dbReference type="SUPFAM" id="SSF54403">
    <property type="entry name" value="Cystatin/monellin"/>
    <property type="match status" value="1"/>
</dbReference>
<dbReference type="PANTHER" id="PTHR11414">
    <property type="entry name" value="CYSTATIN FAMILY MEMBER"/>
    <property type="match status" value="1"/>
</dbReference>
<organism evidence="4 5">
    <name type="scientific">Polypterus senegalus</name>
    <name type="common">Senegal bichir</name>
    <dbReference type="NCBI Taxonomy" id="55291"/>
    <lineage>
        <taxon>Eukaryota</taxon>
        <taxon>Metazoa</taxon>
        <taxon>Chordata</taxon>
        <taxon>Craniata</taxon>
        <taxon>Vertebrata</taxon>
        <taxon>Euteleostomi</taxon>
        <taxon>Actinopterygii</taxon>
        <taxon>Polypteriformes</taxon>
        <taxon>Polypteridae</taxon>
        <taxon>Polypterus</taxon>
    </lineage>
</organism>
<reference evidence="4 5" key="1">
    <citation type="journal article" date="2021" name="Cell">
        <title>Tracing the genetic footprints of vertebrate landing in non-teleost ray-finned fishes.</title>
        <authorList>
            <person name="Bi X."/>
            <person name="Wang K."/>
            <person name="Yang L."/>
            <person name="Pan H."/>
            <person name="Jiang H."/>
            <person name="Wei Q."/>
            <person name="Fang M."/>
            <person name="Yu H."/>
            <person name="Zhu C."/>
            <person name="Cai Y."/>
            <person name="He Y."/>
            <person name="Gan X."/>
            <person name="Zeng H."/>
            <person name="Yu D."/>
            <person name="Zhu Y."/>
            <person name="Jiang H."/>
            <person name="Qiu Q."/>
            <person name="Yang H."/>
            <person name="Zhang Y.E."/>
            <person name="Wang W."/>
            <person name="Zhu M."/>
            <person name="He S."/>
            <person name="Zhang G."/>
        </authorList>
    </citation>
    <scope>NUCLEOTIDE SEQUENCE [LARGE SCALE GENOMIC DNA]</scope>
    <source>
        <strain evidence="4">Bchr_013</strain>
    </source>
</reference>
<evidence type="ECO:0000256" key="1">
    <source>
        <dbReference type="ARBA" id="ARBA00009403"/>
    </source>
</evidence>
<dbReference type="InterPro" id="IPR046350">
    <property type="entry name" value="Cystatin_sf"/>
</dbReference>
<dbReference type="EMBL" id="JAATIS010005064">
    <property type="protein sequence ID" value="KAG2460186.1"/>
    <property type="molecule type" value="Genomic_DNA"/>
</dbReference>
<evidence type="ECO:0000256" key="2">
    <source>
        <dbReference type="ARBA" id="ARBA00022690"/>
    </source>
</evidence>
<dbReference type="Gene3D" id="3.10.450.10">
    <property type="match status" value="1"/>
</dbReference>
<evidence type="ECO:0000256" key="3">
    <source>
        <dbReference type="ARBA" id="ARBA00022704"/>
    </source>
</evidence>
<feature type="non-terminal residue" evidence="4">
    <location>
        <position position="109"/>
    </location>
</feature>
<dbReference type="PRINTS" id="PR00295">
    <property type="entry name" value="STEFINA"/>
</dbReference>
<dbReference type="InterPro" id="IPR001713">
    <property type="entry name" value="Prot_inh_stefin"/>
</dbReference>
<dbReference type="GO" id="GO:0004869">
    <property type="term" value="F:cysteine-type endopeptidase inhibitor activity"/>
    <property type="evidence" value="ECO:0007669"/>
    <property type="project" value="UniProtKB-KW"/>
</dbReference>
<dbReference type="OrthoDB" id="2429551at2759"/>
<proteinExistence type="inferred from homology"/>
<gene>
    <name evidence="4" type="primary">Csta</name>
    <name evidence="4" type="ORF">GTO96_0021891</name>
</gene>
<keyword evidence="5" id="KW-1185">Reference proteome</keyword>
<name>A0A8X8BN49_POLSE</name>
<evidence type="ECO:0000313" key="5">
    <source>
        <dbReference type="Proteomes" id="UP000886611"/>
    </source>
</evidence>